<dbReference type="Gene3D" id="3.30.1360.100">
    <property type="entry name" value="General secretion pathway protein M, EpsM"/>
    <property type="match status" value="1"/>
</dbReference>
<dbReference type="Pfam" id="PF05134">
    <property type="entry name" value="T2SSL"/>
    <property type="match status" value="1"/>
</dbReference>
<dbReference type="AlphaFoldDB" id="Q2SFC4"/>
<dbReference type="Proteomes" id="UP000000238">
    <property type="component" value="Chromosome"/>
</dbReference>
<evidence type="ECO:0000256" key="1">
    <source>
        <dbReference type="ARBA" id="ARBA00004377"/>
    </source>
</evidence>
<keyword evidence="8" id="KW-1133">Transmembrane helix</keyword>
<comment type="similarity">
    <text evidence="2 10">Belongs to the GSP L family.</text>
</comment>
<dbReference type="EMBL" id="CP000155">
    <property type="protein sequence ID" value="ABC30650.1"/>
    <property type="molecule type" value="Genomic_DNA"/>
</dbReference>
<evidence type="ECO:0000256" key="9">
    <source>
        <dbReference type="ARBA" id="ARBA00023136"/>
    </source>
</evidence>
<dbReference type="NCBIfam" id="TIGR01709">
    <property type="entry name" value="typeII_sec_gspL"/>
    <property type="match status" value="1"/>
</dbReference>
<feature type="domain" description="GspL cytoplasmic actin-ATPase-like" evidence="11">
    <location>
        <begin position="11"/>
        <end position="178"/>
    </location>
</feature>
<dbReference type="InterPro" id="IPR043129">
    <property type="entry name" value="ATPase_NBD"/>
</dbReference>
<dbReference type="KEGG" id="hch:HCH_03929"/>
<dbReference type="Gene3D" id="3.30.420.380">
    <property type="match status" value="1"/>
</dbReference>
<sequence>MTIKLFVRPIPVTQAAATALEWALYSYTGERIGSGRADDAEELMQLVAQHDLQDVWVQYVLPASHFTFTVAHVAAKQARYVQQALPFAIEEAIAEDVESMHLVTGERIGKEEYPVLVIRRERMDRWFDAANALEFPLHGMYVDAQMCPGEEGALTVLFDGDEVLLFQPGLVCMRTHHENLLPYLEICARSRASSEEGEAPAWNIRVLTPEDQKDSLGVLLAQIEHVDGAIVQIESFSVPSFDLLCESFFNTSHAANLCQGPYAIKESSGSSGIGKWWPVAAVAAGWFAIQVGLDLTQGFMYQKQADEYEQQMVKLYRSLYPNEKNVSSPKRQMEGKLRNASNTGGGGFLQLLGEAGYQLSVQPGKQNMGFNNLQFSNQRGELAVEVKAPSLDQLDRYKQALVQSGYQVDIGSAIKEPSGVRGKITIKGS</sequence>
<evidence type="ECO:0000259" key="11">
    <source>
        <dbReference type="Pfam" id="PF05134"/>
    </source>
</evidence>
<dbReference type="GO" id="GO:0005886">
    <property type="term" value="C:plasma membrane"/>
    <property type="evidence" value="ECO:0007669"/>
    <property type="project" value="UniProtKB-SubCell"/>
</dbReference>
<dbReference type="Pfam" id="PF12693">
    <property type="entry name" value="GspL_C"/>
    <property type="match status" value="1"/>
</dbReference>
<dbReference type="STRING" id="349521.HCH_03929"/>
<dbReference type="PIRSF" id="PIRSF015761">
    <property type="entry name" value="Protein_L"/>
    <property type="match status" value="1"/>
</dbReference>
<comment type="subcellular location">
    <subcellularLocation>
        <location evidence="1">Cell inner membrane</location>
        <topology evidence="1">Single-pass membrane protein</topology>
    </subcellularLocation>
</comment>
<evidence type="ECO:0000256" key="6">
    <source>
        <dbReference type="ARBA" id="ARBA00022692"/>
    </source>
</evidence>
<dbReference type="InterPro" id="IPR025691">
    <property type="entry name" value="GspL_pp_dom"/>
</dbReference>
<keyword evidence="6" id="KW-0812">Transmembrane</keyword>
<keyword evidence="5" id="KW-0997">Cell inner membrane</keyword>
<comment type="function">
    <text evidence="10">Inner membrane component of the type II secretion system required for the energy-dependent secretion of extracellular factors such as proteases and toxins from the periplasm.</text>
</comment>
<evidence type="ECO:0000256" key="2">
    <source>
        <dbReference type="ARBA" id="ARBA00005318"/>
    </source>
</evidence>
<evidence type="ECO:0000256" key="8">
    <source>
        <dbReference type="ARBA" id="ARBA00022989"/>
    </source>
</evidence>
<protein>
    <recommendedName>
        <fullName evidence="10">Type II secretion system protein L</fullName>
        <shortName evidence="10">T2SS protein L</shortName>
    </recommendedName>
</protein>
<dbReference type="InterPro" id="IPR007812">
    <property type="entry name" value="T2SS_protein-GspL"/>
</dbReference>
<evidence type="ECO:0000256" key="7">
    <source>
        <dbReference type="ARBA" id="ARBA00022927"/>
    </source>
</evidence>
<evidence type="ECO:0000256" key="5">
    <source>
        <dbReference type="ARBA" id="ARBA00022519"/>
    </source>
</evidence>
<keyword evidence="9" id="KW-0472">Membrane</keyword>
<evidence type="ECO:0000256" key="10">
    <source>
        <dbReference type="PIRNR" id="PIRNR015761"/>
    </source>
</evidence>
<evidence type="ECO:0000259" key="12">
    <source>
        <dbReference type="Pfam" id="PF12693"/>
    </source>
</evidence>
<dbReference type="GO" id="GO:0009276">
    <property type="term" value="C:Gram-negative-bacterium-type cell wall"/>
    <property type="evidence" value="ECO:0007669"/>
    <property type="project" value="InterPro"/>
</dbReference>
<dbReference type="SUPFAM" id="SSF53067">
    <property type="entry name" value="Actin-like ATPase domain"/>
    <property type="match status" value="1"/>
</dbReference>
<dbReference type="HOGENOM" id="CLU_041016_2_2_6"/>
<dbReference type="RefSeq" id="WP_011397717.1">
    <property type="nucleotide sequence ID" value="NC_007645.1"/>
</dbReference>
<feature type="domain" description="GspL periplasmic" evidence="12">
    <location>
        <begin position="271"/>
        <end position="427"/>
    </location>
</feature>
<keyword evidence="7 10" id="KW-0653">Protein transport</keyword>
<keyword evidence="4" id="KW-1003">Cell membrane</keyword>
<evidence type="ECO:0000256" key="4">
    <source>
        <dbReference type="ARBA" id="ARBA00022475"/>
    </source>
</evidence>
<keyword evidence="14" id="KW-1185">Reference proteome</keyword>
<evidence type="ECO:0000313" key="14">
    <source>
        <dbReference type="Proteomes" id="UP000000238"/>
    </source>
</evidence>
<accession>Q2SFC4</accession>
<reference evidence="13 14" key="1">
    <citation type="journal article" date="2005" name="Nucleic Acids Res.">
        <title>Genomic blueprint of Hahella chejuensis, a marine microbe producing an algicidal agent.</title>
        <authorList>
            <person name="Jeong H."/>
            <person name="Yim J.H."/>
            <person name="Lee C."/>
            <person name="Choi S.-H."/>
            <person name="Park Y.K."/>
            <person name="Yoon S.H."/>
            <person name="Hur C.-G."/>
            <person name="Kang H.-Y."/>
            <person name="Kim D."/>
            <person name="Lee H.H."/>
            <person name="Park K.H."/>
            <person name="Park S.-H."/>
            <person name="Park H.-S."/>
            <person name="Lee H.K."/>
            <person name="Oh T.K."/>
            <person name="Kim J.F."/>
        </authorList>
    </citation>
    <scope>NUCLEOTIDE SEQUENCE [LARGE SCALE GENOMIC DNA]</scope>
    <source>
        <strain evidence="13 14">KCTC 2396</strain>
    </source>
</reference>
<evidence type="ECO:0000256" key="3">
    <source>
        <dbReference type="ARBA" id="ARBA00022448"/>
    </source>
</evidence>
<dbReference type="OrthoDB" id="7011844at2"/>
<name>Q2SFC4_HAHCH</name>
<evidence type="ECO:0000313" key="13">
    <source>
        <dbReference type="EMBL" id="ABC30650.1"/>
    </source>
</evidence>
<gene>
    <name evidence="13" type="primary">gspL</name>
    <name evidence="13" type="ordered locus">HCH_03929</name>
</gene>
<dbReference type="InterPro" id="IPR024230">
    <property type="entry name" value="GspL_cyto_dom"/>
</dbReference>
<dbReference type="CDD" id="cd24017">
    <property type="entry name" value="ASKHA_T2SSL_N"/>
    <property type="match status" value="1"/>
</dbReference>
<dbReference type="GO" id="GO:0015628">
    <property type="term" value="P:protein secretion by the type II secretion system"/>
    <property type="evidence" value="ECO:0007669"/>
    <property type="project" value="InterPro"/>
</dbReference>
<organism evidence="13 14">
    <name type="scientific">Hahella chejuensis (strain KCTC 2396)</name>
    <dbReference type="NCBI Taxonomy" id="349521"/>
    <lineage>
        <taxon>Bacteria</taxon>
        <taxon>Pseudomonadati</taxon>
        <taxon>Pseudomonadota</taxon>
        <taxon>Gammaproteobacteria</taxon>
        <taxon>Oceanospirillales</taxon>
        <taxon>Hahellaceae</taxon>
        <taxon>Hahella</taxon>
    </lineage>
</organism>
<dbReference type="GO" id="GO:0015627">
    <property type="term" value="C:type II protein secretion system complex"/>
    <property type="evidence" value="ECO:0007669"/>
    <property type="project" value="InterPro"/>
</dbReference>
<dbReference type="eggNOG" id="COG3297">
    <property type="taxonomic scope" value="Bacteria"/>
</dbReference>
<proteinExistence type="inferred from homology"/>
<keyword evidence="3 10" id="KW-0813">Transport</keyword>